<name>A0ABU3TJR1_9BACT</name>
<protein>
    <submittedName>
        <fullName evidence="2">Uncharacterized protein</fullName>
    </submittedName>
</protein>
<dbReference type="Proteomes" id="UP001250698">
    <property type="component" value="Unassembled WGS sequence"/>
</dbReference>
<dbReference type="EMBL" id="JAWDJT010000009">
    <property type="protein sequence ID" value="MDU0371612.1"/>
    <property type="molecule type" value="Genomic_DNA"/>
</dbReference>
<feature type="signal peptide" evidence="1">
    <location>
        <begin position="1"/>
        <end position="25"/>
    </location>
</feature>
<sequence>MIKGCIIHWTGAIALIASAQAPVYAQVAARPVAGTQVWLVPPTGFGPAAGFTGFRRGEAALQVIELKGGNYYRQVAGFSKERFAAKGGNVLQYQEIQGQPYPARLVRVQLSPALESAQLLFGDSTFAVLLDARYPAADTALSTAMRRSLLSATYHKPEASAPSLANAPFQLDEKKSPFALAETSRGRFIYSLGGQRKPTYGTEPIVTVGSFPINQSVTAADISQQALSQQPGLVGFMPRKQTSGKVNDLVTYETEGFAQLNGKRVLVYQQVTVIGSTAITLLGIAQQEPETALAQFKSLTHTITARKH</sequence>
<organism evidence="2 3">
    <name type="scientific">Hymenobacter endophyticus</name>
    <dbReference type="NCBI Taxonomy" id="3076335"/>
    <lineage>
        <taxon>Bacteria</taxon>
        <taxon>Pseudomonadati</taxon>
        <taxon>Bacteroidota</taxon>
        <taxon>Cytophagia</taxon>
        <taxon>Cytophagales</taxon>
        <taxon>Hymenobacteraceae</taxon>
        <taxon>Hymenobacter</taxon>
    </lineage>
</organism>
<evidence type="ECO:0000313" key="3">
    <source>
        <dbReference type="Proteomes" id="UP001250698"/>
    </source>
</evidence>
<keyword evidence="3" id="KW-1185">Reference proteome</keyword>
<dbReference type="RefSeq" id="WP_315999072.1">
    <property type="nucleotide sequence ID" value="NZ_JAWDJT010000009.1"/>
</dbReference>
<evidence type="ECO:0000256" key="1">
    <source>
        <dbReference type="SAM" id="SignalP"/>
    </source>
</evidence>
<keyword evidence="1" id="KW-0732">Signal</keyword>
<evidence type="ECO:0000313" key="2">
    <source>
        <dbReference type="EMBL" id="MDU0371612.1"/>
    </source>
</evidence>
<comment type="caution">
    <text evidence="2">The sequence shown here is derived from an EMBL/GenBank/DDBJ whole genome shotgun (WGS) entry which is preliminary data.</text>
</comment>
<proteinExistence type="predicted"/>
<reference evidence="2 3" key="1">
    <citation type="submission" date="2023-10" db="EMBL/GenBank/DDBJ databases">
        <title>Hymenobacter endophyticus sp. nov., an isolate from the leaf tissues of wheat.</title>
        <authorList>
            <person name="Dai Y."/>
        </authorList>
    </citation>
    <scope>NUCLEOTIDE SEQUENCE [LARGE SCALE GENOMIC DNA]</scope>
    <source>
        <strain evidence="2 3">ZK17L-C2</strain>
    </source>
</reference>
<feature type="chain" id="PRO_5046157983" evidence="1">
    <location>
        <begin position="26"/>
        <end position="308"/>
    </location>
</feature>
<gene>
    <name evidence="2" type="ORF">ROI90_14490</name>
</gene>
<accession>A0ABU3TJR1</accession>